<reference evidence="1" key="1">
    <citation type="submission" date="2024-03" db="EMBL/GenBank/DDBJ databases">
        <title>Human intestinal bacterial collection.</title>
        <authorList>
            <person name="Pauvert C."/>
            <person name="Hitch T.C.A."/>
            <person name="Clavel T."/>
        </authorList>
    </citation>
    <scope>NUCLEOTIDE SEQUENCE</scope>
    <source>
        <strain evidence="1">CLA-AA-H227</strain>
    </source>
</reference>
<keyword evidence="2" id="KW-1185">Reference proteome</keyword>
<dbReference type="Proteomes" id="UP001439875">
    <property type="component" value="Unassembled WGS sequence"/>
</dbReference>
<comment type="caution">
    <text evidence="1">The sequence shown here is derived from an EMBL/GenBank/DDBJ whole genome shotgun (WGS) entry which is preliminary data.</text>
</comment>
<name>A0ACC6SKD2_9BACI</name>
<gene>
    <name evidence="1" type="ORF">WMO40_22365</name>
</gene>
<organism evidence="1 2">
    <name type="scientific">Robertmurraya yapensis</name>
    <name type="common">ex Hitch et al 2024</name>
    <dbReference type="NCBI Taxonomy" id="3133160"/>
    <lineage>
        <taxon>Bacteria</taxon>
        <taxon>Bacillati</taxon>
        <taxon>Bacillota</taxon>
        <taxon>Bacilli</taxon>
        <taxon>Bacillales</taxon>
        <taxon>Bacillaceae</taxon>
        <taxon>Robertmurraya</taxon>
    </lineage>
</organism>
<accession>A0ACC6SKD2</accession>
<evidence type="ECO:0000313" key="1">
    <source>
        <dbReference type="EMBL" id="MEQ2529419.1"/>
    </source>
</evidence>
<sequence length="157" mass="18621">MKKEIPDINLSIKIADIETNEILEKESKDYTILSYQTLIDEEYFYLPYYNMYSMNNLPKLEEITQCFIDSSISSALNISSIYTTTPDGTYPIVRINKNELNTKYSDILHHRLQQHLILHTKQHEDFMRDTMFKQLEENHMSFITKGNVFNSPILEVW</sequence>
<evidence type="ECO:0000313" key="2">
    <source>
        <dbReference type="Proteomes" id="UP001439875"/>
    </source>
</evidence>
<dbReference type="EMBL" id="JBBMEW010000035">
    <property type="protein sequence ID" value="MEQ2529419.1"/>
    <property type="molecule type" value="Genomic_DNA"/>
</dbReference>
<proteinExistence type="predicted"/>
<protein>
    <submittedName>
        <fullName evidence="1">Uncharacterized protein</fullName>
    </submittedName>
</protein>